<dbReference type="GO" id="GO:0005829">
    <property type="term" value="C:cytosol"/>
    <property type="evidence" value="ECO:0007669"/>
    <property type="project" value="TreeGrafter"/>
</dbReference>
<reference evidence="4" key="1">
    <citation type="submission" date="2018-06" db="EMBL/GenBank/DDBJ databases">
        <authorList>
            <person name="Zhirakovskaya E."/>
        </authorList>
    </citation>
    <scope>NUCLEOTIDE SEQUENCE</scope>
</reference>
<dbReference type="GO" id="GO:0004674">
    <property type="term" value="F:protein serine/threonine kinase activity"/>
    <property type="evidence" value="ECO:0007669"/>
    <property type="project" value="TreeGrafter"/>
</dbReference>
<accession>A0A3B0XKC6</accession>
<dbReference type="Pfam" id="PF07804">
    <property type="entry name" value="HipA_C"/>
    <property type="match status" value="1"/>
</dbReference>
<name>A0A3B0XKC6_9ZZZZ</name>
<dbReference type="Gene3D" id="1.10.1070.20">
    <property type="match status" value="1"/>
</dbReference>
<dbReference type="InterPro" id="IPR052028">
    <property type="entry name" value="HipA_Ser/Thr_kinase"/>
</dbReference>
<proteinExistence type="predicted"/>
<protein>
    <recommendedName>
        <fullName evidence="3">HipA-like C-terminal domain-containing protein</fullName>
    </recommendedName>
</protein>
<evidence type="ECO:0000256" key="2">
    <source>
        <dbReference type="ARBA" id="ARBA00022777"/>
    </source>
</evidence>
<evidence type="ECO:0000313" key="4">
    <source>
        <dbReference type="EMBL" id="VAW56826.1"/>
    </source>
</evidence>
<keyword evidence="1" id="KW-0808">Transferase</keyword>
<dbReference type="PANTHER" id="PTHR37419">
    <property type="entry name" value="SERINE/THREONINE-PROTEIN KINASE TOXIN HIPA"/>
    <property type="match status" value="1"/>
</dbReference>
<evidence type="ECO:0000256" key="1">
    <source>
        <dbReference type="ARBA" id="ARBA00022679"/>
    </source>
</evidence>
<dbReference type="PANTHER" id="PTHR37419:SF8">
    <property type="entry name" value="TOXIN YJJJ"/>
    <property type="match status" value="1"/>
</dbReference>
<dbReference type="InterPro" id="IPR012893">
    <property type="entry name" value="HipA-like_C"/>
</dbReference>
<evidence type="ECO:0000259" key="3">
    <source>
        <dbReference type="Pfam" id="PF07804"/>
    </source>
</evidence>
<gene>
    <name evidence="4" type="ORF">MNBD_GAMMA07-714</name>
</gene>
<sequence length="411" mass="47065">MNTNTLEVWMDSNLLEGLQKVGTLHHEHGHIRFDYAKEWFDHPYHFNIDPDLSLDKGVFHPRPEIGNFGMLLDSSPDRWGQTLMKRREAIEAKDEKRNAHTLYAWDYLIGIQDETRQGALRFKYEGADEFLGKREFSTPPITQLRELEEIAYNLSSKRIDDLDKLRRWLSVLVAPGASLGGARPKANFTDNDGSLWIAKFPAKDDDRDIAAWEMLVHILAKKAIIDVPTARLHKFGENHHTFCVKRFDRDGGKRVFYASAMTMLGAVNSEEWSYLDLAQVIQNQGNPCFIKDDLEQLFRRVIFNVLTGNRDDHLRNHGFVLSENGWRLSKAFDINPNIDKASHVLNINDSDNSPDIQVAIETSAFYDLTEKAANTIASQIMTAVDQWQVEAKKLKIPMADIQIMGSAFYTK</sequence>
<dbReference type="EMBL" id="UOFF01000286">
    <property type="protein sequence ID" value="VAW56826.1"/>
    <property type="molecule type" value="Genomic_DNA"/>
</dbReference>
<organism evidence="4">
    <name type="scientific">hydrothermal vent metagenome</name>
    <dbReference type="NCBI Taxonomy" id="652676"/>
    <lineage>
        <taxon>unclassified sequences</taxon>
        <taxon>metagenomes</taxon>
        <taxon>ecological metagenomes</taxon>
    </lineage>
</organism>
<keyword evidence="2" id="KW-0418">Kinase</keyword>
<feature type="domain" description="HipA-like C-terminal" evidence="3">
    <location>
        <begin position="178"/>
        <end position="387"/>
    </location>
</feature>
<dbReference type="AlphaFoldDB" id="A0A3B0XKC6"/>